<organism evidence="3 4">
    <name type="scientific">Ficus carica</name>
    <name type="common">Common fig</name>
    <dbReference type="NCBI Taxonomy" id="3494"/>
    <lineage>
        <taxon>Eukaryota</taxon>
        <taxon>Viridiplantae</taxon>
        <taxon>Streptophyta</taxon>
        <taxon>Embryophyta</taxon>
        <taxon>Tracheophyta</taxon>
        <taxon>Spermatophyta</taxon>
        <taxon>Magnoliopsida</taxon>
        <taxon>eudicotyledons</taxon>
        <taxon>Gunneridae</taxon>
        <taxon>Pentapetalae</taxon>
        <taxon>rosids</taxon>
        <taxon>fabids</taxon>
        <taxon>Rosales</taxon>
        <taxon>Moraceae</taxon>
        <taxon>Ficeae</taxon>
        <taxon>Ficus</taxon>
    </lineage>
</organism>
<reference evidence="3" key="1">
    <citation type="submission" date="2023-07" db="EMBL/GenBank/DDBJ databases">
        <title>draft genome sequence of fig (Ficus carica).</title>
        <authorList>
            <person name="Takahashi T."/>
            <person name="Nishimura K."/>
        </authorList>
    </citation>
    <scope>NUCLEOTIDE SEQUENCE</scope>
</reference>
<gene>
    <name evidence="3" type="ORF">TIFTF001_024451</name>
</gene>
<evidence type="ECO:0000256" key="1">
    <source>
        <dbReference type="ARBA" id="ARBA00010838"/>
    </source>
</evidence>
<dbReference type="AlphaFoldDB" id="A0AA88B0Q1"/>
<dbReference type="InterPro" id="IPR001360">
    <property type="entry name" value="Glyco_hydro_1"/>
</dbReference>
<evidence type="ECO:0000256" key="2">
    <source>
        <dbReference type="RuleBase" id="RU003690"/>
    </source>
</evidence>
<dbReference type="Gene3D" id="3.20.20.80">
    <property type="entry name" value="Glycosidases"/>
    <property type="match status" value="1"/>
</dbReference>
<sequence length="82" mass="9307">MEDIAMLKEIGLDSFRFSISWTRILPRGKISGGVSREGVQFYNNLIDELLSKGITPFVTLFHWDTPQVLEDEYGGFLSPNIV</sequence>
<dbReference type="PANTHER" id="PTHR10353">
    <property type="entry name" value="GLYCOSYL HYDROLASE"/>
    <property type="match status" value="1"/>
</dbReference>
<evidence type="ECO:0000313" key="3">
    <source>
        <dbReference type="EMBL" id="GMN55326.1"/>
    </source>
</evidence>
<dbReference type="EMBL" id="BTGU01000056">
    <property type="protein sequence ID" value="GMN55326.1"/>
    <property type="molecule type" value="Genomic_DNA"/>
</dbReference>
<name>A0AA88B0Q1_FICCA</name>
<evidence type="ECO:0008006" key="5">
    <source>
        <dbReference type="Google" id="ProtNLM"/>
    </source>
</evidence>
<proteinExistence type="inferred from homology"/>
<dbReference type="Proteomes" id="UP001187192">
    <property type="component" value="Unassembled WGS sequence"/>
</dbReference>
<dbReference type="GO" id="GO:0005975">
    <property type="term" value="P:carbohydrate metabolic process"/>
    <property type="evidence" value="ECO:0007669"/>
    <property type="project" value="InterPro"/>
</dbReference>
<dbReference type="InterPro" id="IPR017853">
    <property type="entry name" value="GH"/>
</dbReference>
<dbReference type="GO" id="GO:0008422">
    <property type="term" value="F:beta-glucosidase activity"/>
    <property type="evidence" value="ECO:0007669"/>
    <property type="project" value="TreeGrafter"/>
</dbReference>
<comment type="caution">
    <text evidence="3">The sequence shown here is derived from an EMBL/GenBank/DDBJ whole genome shotgun (WGS) entry which is preliminary data.</text>
</comment>
<protein>
    <recommendedName>
        <fullName evidence="5">Beta-glucosidase</fullName>
    </recommendedName>
</protein>
<dbReference type="Pfam" id="PF00232">
    <property type="entry name" value="Glyco_hydro_1"/>
    <property type="match status" value="1"/>
</dbReference>
<dbReference type="SUPFAM" id="SSF51445">
    <property type="entry name" value="(Trans)glycosidases"/>
    <property type="match status" value="1"/>
</dbReference>
<dbReference type="PANTHER" id="PTHR10353:SF44">
    <property type="entry name" value="BETA-GLUCOSIDASE 17"/>
    <property type="match status" value="1"/>
</dbReference>
<keyword evidence="4" id="KW-1185">Reference proteome</keyword>
<comment type="similarity">
    <text evidence="1 2">Belongs to the glycosyl hydrolase 1 family.</text>
</comment>
<accession>A0AA88B0Q1</accession>
<evidence type="ECO:0000313" key="4">
    <source>
        <dbReference type="Proteomes" id="UP001187192"/>
    </source>
</evidence>